<dbReference type="OrthoDB" id="979732at2"/>
<proteinExistence type="predicted"/>
<name>A0A285MU82_9FLAO</name>
<gene>
    <name evidence="1" type="ORF">SAMN06265377_2561</name>
</gene>
<dbReference type="InterPro" id="IPR029024">
    <property type="entry name" value="TerB-like"/>
</dbReference>
<reference evidence="2" key="1">
    <citation type="submission" date="2017-09" db="EMBL/GenBank/DDBJ databases">
        <authorList>
            <person name="Varghese N."/>
            <person name="Submissions S."/>
        </authorList>
    </citation>
    <scope>NUCLEOTIDE SEQUENCE [LARGE SCALE GENOMIC DNA]</scope>
    <source>
        <strain evidence="2">DSM 25885</strain>
    </source>
</reference>
<evidence type="ECO:0008006" key="3">
    <source>
        <dbReference type="Google" id="ProtNLM"/>
    </source>
</evidence>
<sequence>MLNSEKVGNEFYQSLGKLYYAMAMTDGMVRPVEVERLRKYVRQHWLDVDGMEDEFGTDSAFQIEIVFDWLQEEKKVGSTYFSDFEEFYKEHPEKFGPKVTKLVIETADSIASSFAGKNMSEMVFLRQLKDLLNN</sequence>
<evidence type="ECO:0000313" key="1">
    <source>
        <dbReference type="EMBL" id="SNZ00735.1"/>
    </source>
</evidence>
<evidence type="ECO:0000313" key="2">
    <source>
        <dbReference type="Proteomes" id="UP000219048"/>
    </source>
</evidence>
<dbReference type="EMBL" id="OBEH01000003">
    <property type="protein sequence ID" value="SNZ00735.1"/>
    <property type="molecule type" value="Genomic_DNA"/>
</dbReference>
<protein>
    <recommendedName>
        <fullName evidence="3">TerB family tellurite resistance protein</fullName>
    </recommendedName>
</protein>
<organism evidence="1 2">
    <name type="scientific">Flagellimonas pacifica</name>
    <dbReference type="NCBI Taxonomy" id="1247520"/>
    <lineage>
        <taxon>Bacteria</taxon>
        <taxon>Pseudomonadati</taxon>
        <taxon>Bacteroidota</taxon>
        <taxon>Flavobacteriia</taxon>
        <taxon>Flavobacteriales</taxon>
        <taxon>Flavobacteriaceae</taxon>
        <taxon>Flagellimonas</taxon>
    </lineage>
</organism>
<dbReference type="AlphaFoldDB" id="A0A285MU82"/>
<dbReference type="RefSeq" id="WP_097046165.1">
    <property type="nucleotide sequence ID" value="NZ_OBEH01000003.1"/>
</dbReference>
<accession>A0A285MU82</accession>
<keyword evidence="2" id="KW-1185">Reference proteome</keyword>
<dbReference type="SUPFAM" id="SSF158682">
    <property type="entry name" value="TerB-like"/>
    <property type="match status" value="1"/>
</dbReference>
<dbReference type="Proteomes" id="UP000219048">
    <property type="component" value="Unassembled WGS sequence"/>
</dbReference>